<protein>
    <submittedName>
        <fullName evidence="3">Uncharacterized protein</fullName>
    </submittedName>
</protein>
<evidence type="ECO:0000313" key="4">
    <source>
        <dbReference type="Proteomes" id="UP001211907"/>
    </source>
</evidence>
<reference evidence="3" key="1">
    <citation type="submission" date="2020-05" db="EMBL/GenBank/DDBJ databases">
        <title>Phylogenomic resolution of chytrid fungi.</title>
        <authorList>
            <person name="Stajich J.E."/>
            <person name="Amses K."/>
            <person name="Simmons R."/>
            <person name="Seto K."/>
            <person name="Myers J."/>
            <person name="Bonds A."/>
            <person name="Quandt C.A."/>
            <person name="Barry K."/>
            <person name="Liu P."/>
            <person name="Grigoriev I."/>
            <person name="Longcore J.E."/>
            <person name="James T.Y."/>
        </authorList>
    </citation>
    <scope>NUCLEOTIDE SEQUENCE</scope>
    <source>
        <strain evidence="3">JEL0513</strain>
    </source>
</reference>
<dbReference type="AlphaFoldDB" id="A0AAD5XHS7"/>
<keyword evidence="2" id="KW-0812">Transmembrane</keyword>
<dbReference type="EMBL" id="JADGJH010000528">
    <property type="protein sequence ID" value="KAJ3127080.1"/>
    <property type="molecule type" value="Genomic_DNA"/>
</dbReference>
<feature type="region of interest" description="Disordered" evidence="1">
    <location>
        <begin position="85"/>
        <end position="106"/>
    </location>
</feature>
<keyword evidence="2" id="KW-0472">Membrane</keyword>
<keyword evidence="2" id="KW-1133">Transmembrane helix</keyword>
<name>A0AAD5XHS7_9FUNG</name>
<gene>
    <name evidence="3" type="ORF">HK100_009921</name>
</gene>
<feature type="transmembrane region" description="Helical" evidence="2">
    <location>
        <begin position="174"/>
        <end position="197"/>
    </location>
</feature>
<evidence type="ECO:0000256" key="2">
    <source>
        <dbReference type="SAM" id="Phobius"/>
    </source>
</evidence>
<feature type="transmembrane region" description="Helical" evidence="2">
    <location>
        <begin position="241"/>
        <end position="260"/>
    </location>
</feature>
<sequence length="698" mass="78021">MDSDQQFPLKPALRRKDSVRTTVTALSFKENTDSVFVQDHTEIPDLPQSNLPASLHPRISNISSSFVSLRKSRASSRNSLIIPVNNLDNKQNGDSTRNSSVSSTSTAQNRHPLVQYLWLYRDAIMSSPLFKTSIFFLADDRVKIMAWYFLMVFMHVIVTTIFICSIWLVMPGMWVYNFMQLFVMIACTIAHVSACALSQIIRVSITAGDLTKGRITFPQLSDFWSRGPKSPAYKVITTTRWAEVGAIFILITSTVFFSWVEVQTKIDTGDCLPPAYINASLPIGIDVPNYLQGDIDYAAVYNFGLPLADGLIGGWSGWPIANPMNSFQISGDGPVYVIQVLCDNGVSHPELNYGIFTHISGRIISEDAESFMMQITIAFPSMSVYDDIFDVYSNYTVVQGCSVVVSVGHGTITYHFVADQWAMVTNGQMVDIVSPKQEFYTQRPSSIAQFSSQARAVFSKYKDAYNTLPILKAVIFQSFMNESYAPSQGGLFCNILSEGTWPDGYYHTESTYRGVATALTVIKPGIGAAANFALMQYSSLSSPVKCNYFGFQGSGMLFIPQIAIYLSASASVVACLMKAFEILWWFMAQIRIEFHALKRARRSLRHPMRFAMDIAEMLVMGMEAGKNGDDICDITLKKAIEELGAPKVVYGEDLVTREMENGHLRIGEYGKVKSILKDKDYGTCRKSLHPEWDEFVWK</sequence>
<accession>A0AAD5XHS7</accession>
<evidence type="ECO:0000256" key="1">
    <source>
        <dbReference type="SAM" id="MobiDB-lite"/>
    </source>
</evidence>
<feature type="transmembrane region" description="Helical" evidence="2">
    <location>
        <begin position="146"/>
        <end position="168"/>
    </location>
</feature>
<dbReference type="Proteomes" id="UP001211907">
    <property type="component" value="Unassembled WGS sequence"/>
</dbReference>
<comment type="caution">
    <text evidence="3">The sequence shown here is derived from an EMBL/GenBank/DDBJ whole genome shotgun (WGS) entry which is preliminary data.</text>
</comment>
<feature type="compositionally biased region" description="Low complexity" evidence="1">
    <location>
        <begin position="95"/>
        <end position="106"/>
    </location>
</feature>
<evidence type="ECO:0000313" key="3">
    <source>
        <dbReference type="EMBL" id="KAJ3127080.1"/>
    </source>
</evidence>
<keyword evidence="4" id="KW-1185">Reference proteome</keyword>
<proteinExistence type="predicted"/>
<organism evidence="3 4">
    <name type="scientific">Physocladia obscura</name>
    <dbReference type="NCBI Taxonomy" id="109957"/>
    <lineage>
        <taxon>Eukaryota</taxon>
        <taxon>Fungi</taxon>
        <taxon>Fungi incertae sedis</taxon>
        <taxon>Chytridiomycota</taxon>
        <taxon>Chytridiomycota incertae sedis</taxon>
        <taxon>Chytridiomycetes</taxon>
        <taxon>Chytridiales</taxon>
        <taxon>Chytriomycetaceae</taxon>
        <taxon>Physocladia</taxon>
    </lineage>
</organism>